<accession>N1QF18</accession>
<sequence>MVMMMMLNNPTDRPTDRPTLTQISEKKKHSKSAKLPTTKGLSLRQAGTDIYARVSRSPGLVQPCHHQGEA</sequence>
<name>N1QF18_SPHMS</name>
<feature type="region of interest" description="Disordered" evidence="1">
    <location>
        <begin position="1"/>
        <end position="40"/>
    </location>
</feature>
<dbReference type="Proteomes" id="UP000016931">
    <property type="component" value="Unassembled WGS sequence"/>
</dbReference>
<evidence type="ECO:0000313" key="3">
    <source>
        <dbReference type="Proteomes" id="UP000016931"/>
    </source>
</evidence>
<protein>
    <submittedName>
        <fullName evidence="2">Uncharacterized protein</fullName>
    </submittedName>
</protein>
<evidence type="ECO:0000256" key="1">
    <source>
        <dbReference type="SAM" id="MobiDB-lite"/>
    </source>
</evidence>
<dbReference type="RefSeq" id="XP_016759873.1">
    <property type="nucleotide sequence ID" value="XM_016905686.1"/>
</dbReference>
<proteinExistence type="predicted"/>
<dbReference type="AlphaFoldDB" id="N1QF18"/>
<reference evidence="2 3" key="1">
    <citation type="journal article" date="2012" name="PLoS Pathog.">
        <title>Diverse lifestyles and strategies of plant pathogenesis encoded in the genomes of eighteen Dothideomycetes fungi.</title>
        <authorList>
            <person name="Ohm R.A."/>
            <person name="Feau N."/>
            <person name="Henrissat B."/>
            <person name="Schoch C.L."/>
            <person name="Horwitz B.A."/>
            <person name="Barry K.W."/>
            <person name="Condon B.J."/>
            <person name="Copeland A.C."/>
            <person name="Dhillon B."/>
            <person name="Glaser F."/>
            <person name="Hesse C.N."/>
            <person name="Kosti I."/>
            <person name="LaButti K."/>
            <person name="Lindquist E.A."/>
            <person name="Lucas S."/>
            <person name="Salamov A.A."/>
            <person name="Bradshaw R.E."/>
            <person name="Ciuffetti L."/>
            <person name="Hamelin R.C."/>
            <person name="Kema G.H.J."/>
            <person name="Lawrence C."/>
            <person name="Scott J.A."/>
            <person name="Spatafora J.W."/>
            <person name="Turgeon B.G."/>
            <person name="de Wit P.J.G.M."/>
            <person name="Zhong S."/>
            <person name="Goodwin S.B."/>
            <person name="Grigoriev I.V."/>
        </authorList>
    </citation>
    <scope>NUCLEOTIDE SEQUENCE [LARGE SCALE GENOMIC DNA]</scope>
    <source>
        <strain evidence="2 3">SO2202</strain>
    </source>
</reference>
<evidence type="ECO:0000313" key="2">
    <source>
        <dbReference type="EMBL" id="EMF11752.1"/>
    </source>
</evidence>
<dbReference type="EMBL" id="KB456265">
    <property type="protein sequence ID" value="EMF11752.1"/>
    <property type="molecule type" value="Genomic_DNA"/>
</dbReference>
<dbReference type="HOGENOM" id="CLU_2759433_0_0_1"/>
<organism evidence="2 3">
    <name type="scientific">Sphaerulina musiva (strain SO2202)</name>
    <name type="common">Poplar stem canker fungus</name>
    <name type="synonym">Septoria musiva</name>
    <dbReference type="NCBI Taxonomy" id="692275"/>
    <lineage>
        <taxon>Eukaryota</taxon>
        <taxon>Fungi</taxon>
        <taxon>Dikarya</taxon>
        <taxon>Ascomycota</taxon>
        <taxon>Pezizomycotina</taxon>
        <taxon>Dothideomycetes</taxon>
        <taxon>Dothideomycetidae</taxon>
        <taxon>Mycosphaerellales</taxon>
        <taxon>Mycosphaerellaceae</taxon>
        <taxon>Sphaerulina</taxon>
    </lineage>
</organism>
<gene>
    <name evidence="2" type="ORF">SEPMUDRAFT_149648</name>
</gene>
<dbReference type="GeneID" id="27902823"/>
<keyword evidence="3" id="KW-1185">Reference proteome</keyword>